<name>A0A191ZJA7_9GAMM</name>
<dbReference type="SUPFAM" id="SSF54637">
    <property type="entry name" value="Thioesterase/thiol ester dehydrase-isomerase"/>
    <property type="match status" value="1"/>
</dbReference>
<proteinExistence type="inferred from homology"/>
<dbReference type="KEGG" id="haz:A9404_11930"/>
<dbReference type="Pfam" id="PF07977">
    <property type="entry name" value="FabA"/>
    <property type="match status" value="1"/>
</dbReference>
<accession>A0A191ZJA7</accession>
<keyword evidence="10 13" id="KW-0275">Fatty acid biosynthesis</keyword>
<dbReference type="Gene3D" id="3.10.129.10">
    <property type="entry name" value="Hotdog Thioesterase"/>
    <property type="match status" value="1"/>
</dbReference>
<evidence type="ECO:0000256" key="5">
    <source>
        <dbReference type="ARBA" id="ARBA00011738"/>
    </source>
</evidence>
<dbReference type="NCBIfam" id="NF003509">
    <property type="entry name" value="PRK05174.1"/>
    <property type="match status" value="1"/>
</dbReference>
<dbReference type="STRING" id="1860122.A9404_11930"/>
<dbReference type="EC" id="4.2.1.59" evidence="13"/>
<dbReference type="HAMAP" id="MF_00405">
    <property type="entry name" value="FabA"/>
    <property type="match status" value="1"/>
</dbReference>
<comment type="function">
    <text evidence="13">Necessary for the introduction of cis unsaturation into fatty acids. Catalyzes the dehydration of (3R)-3-hydroxydecanoyl-ACP to E-(2)-decenoyl-ACP and then its isomerization to Z-(3)-decenoyl-ACP. Can catalyze the dehydratase reaction for beta-hydroxyacyl-ACPs with saturated chain lengths up to 16:0, being most active on intermediate chain length.</text>
</comment>
<dbReference type="OrthoDB" id="9786735at2"/>
<dbReference type="CDD" id="cd01287">
    <property type="entry name" value="FabA"/>
    <property type="match status" value="1"/>
</dbReference>
<dbReference type="EMBL" id="CP016027">
    <property type="protein sequence ID" value="ANJ67986.1"/>
    <property type="molecule type" value="Genomic_DNA"/>
</dbReference>
<dbReference type="PANTHER" id="PTHR30272:SF8">
    <property type="entry name" value="3-HYDROXYDECANOYL-[ACYL-CARRIER-PROTEIN] DEHYDRATASE"/>
    <property type="match status" value="1"/>
</dbReference>
<protein>
    <recommendedName>
        <fullName evidence="13">3-hydroxydecanoyl-[acyl-carrier-protein] dehydratase</fullName>
        <ecNumber evidence="13">4.2.1.59</ecNumber>
    </recommendedName>
    <alternativeName>
        <fullName evidence="13">3-hydroxyacyl-[acyl-carrier-protein] dehydratase FabA</fullName>
    </alternativeName>
    <alternativeName>
        <fullName evidence="13">Beta-hydroxydecanoyl thioester dehydrase</fullName>
    </alternativeName>
    <alternativeName>
        <fullName evidence="13">Trans-2-decenoyl-[acyl-carrier-protein] isomerase</fullName>
        <ecNumber evidence="13">5.3.3.14</ecNumber>
    </alternativeName>
</protein>
<dbReference type="GO" id="GO:0034017">
    <property type="term" value="F:trans-2-decenoyl-acyl-carrier-protein isomerase activity"/>
    <property type="evidence" value="ECO:0007669"/>
    <property type="project" value="UniProtKB-UniRule"/>
</dbReference>
<evidence type="ECO:0000256" key="12">
    <source>
        <dbReference type="ARBA" id="ARBA00023239"/>
    </source>
</evidence>
<dbReference type="EC" id="5.3.3.14" evidence="13"/>
<evidence type="ECO:0000313" key="15">
    <source>
        <dbReference type="Proteomes" id="UP000078596"/>
    </source>
</evidence>
<dbReference type="GO" id="GO:0005737">
    <property type="term" value="C:cytoplasm"/>
    <property type="evidence" value="ECO:0007669"/>
    <property type="project" value="UniProtKB-SubCell"/>
</dbReference>
<dbReference type="GO" id="GO:0006636">
    <property type="term" value="P:unsaturated fatty acid biosynthetic process"/>
    <property type="evidence" value="ECO:0007669"/>
    <property type="project" value="UniProtKB-UniRule"/>
</dbReference>
<evidence type="ECO:0000256" key="2">
    <source>
        <dbReference type="ARBA" id="ARBA00004496"/>
    </source>
</evidence>
<feature type="active site" evidence="13">
    <location>
        <position position="69"/>
    </location>
</feature>
<keyword evidence="8 13" id="KW-0276">Fatty acid metabolism</keyword>
<dbReference type="AlphaFoldDB" id="A0A191ZJA7"/>
<comment type="similarity">
    <text evidence="4 13">Belongs to the thioester dehydratase family. FabA subfamily.</text>
</comment>
<comment type="subunit">
    <text evidence="5 13">Homodimer.</text>
</comment>
<dbReference type="InterPro" id="IPR013114">
    <property type="entry name" value="FabA_FabZ"/>
</dbReference>
<evidence type="ECO:0000313" key="14">
    <source>
        <dbReference type="EMBL" id="ANJ67986.1"/>
    </source>
</evidence>
<evidence type="ECO:0000256" key="3">
    <source>
        <dbReference type="ARBA" id="ARBA00005194"/>
    </source>
</evidence>
<reference evidence="14 15" key="1">
    <citation type="submission" date="2016-06" db="EMBL/GenBank/DDBJ databases">
        <title>Insight into the functional genes involving in sulfur oxidation in Pearl River water.</title>
        <authorList>
            <person name="Luo J."/>
            <person name="Tan X."/>
            <person name="Lin W."/>
        </authorList>
    </citation>
    <scope>NUCLEOTIDE SEQUENCE [LARGE SCALE GENOMIC DNA]</scope>
    <source>
        <strain evidence="14 15">LS2</strain>
    </source>
</reference>
<evidence type="ECO:0000256" key="10">
    <source>
        <dbReference type="ARBA" id="ARBA00023160"/>
    </source>
</evidence>
<evidence type="ECO:0000256" key="13">
    <source>
        <dbReference type="HAMAP-Rule" id="MF_00405"/>
    </source>
</evidence>
<dbReference type="PANTHER" id="PTHR30272">
    <property type="entry name" value="3-HYDROXYACYL-[ACYL-CARRIER-PROTEIN] DEHYDRATASE"/>
    <property type="match status" value="1"/>
</dbReference>
<keyword evidence="12 13" id="KW-0456">Lyase</keyword>
<keyword evidence="7 13" id="KW-0444">Lipid biosynthesis</keyword>
<dbReference type="InterPro" id="IPR029069">
    <property type="entry name" value="HotDog_dom_sf"/>
</dbReference>
<evidence type="ECO:0000256" key="9">
    <source>
        <dbReference type="ARBA" id="ARBA00023098"/>
    </source>
</evidence>
<keyword evidence="11 13" id="KW-0413">Isomerase</keyword>
<keyword evidence="6 13" id="KW-0963">Cytoplasm</keyword>
<dbReference type="Proteomes" id="UP000078596">
    <property type="component" value="Chromosome"/>
</dbReference>
<comment type="pathway">
    <text evidence="3 13">Lipid metabolism; fatty acid biosynthesis.</text>
</comment>
<evidence type="ECO:0000256" key="7">
    <source>
        <dbReference type="ARBA" id="ARBA00022516"/>
    </source>
</evidence>
<comment type="subcellular location">
    <subcellularLocation>
        <location evidence="2 13">Cytoplasm</location>
    </subcellularLocation>
</comment>
<comment type="catalytic activity">
    <reaction evidence="1 13">
        <text>a (3R)-hydroxyacyl-[ACP] = a (2E)-enoyl-[ACP] + H2O</text>
        <dbReference type="Rhea" id="RHEA:13097"/>
        <dbReference type="Rhea" id="RHEA-COMP:9925"/>
        <dbReference type="Rhea" id="RHEA-COMP:9945"/>
        <dbReference type="ChEBI" id="CHEBI:15377"/>
        <dbReference type="ChEBI" id="CHEBI:78784"/>
        <dbReference type="ChEBI" id="CHEBI:78827"/>
        <dbReference type="EC" id="4.2.1.59"/>
    </reaction>
</comment>
<comment type="catalytic activity">
    <reaction evidence="13">
        <text>(2E)-decenoyl-[ACP] = (3Z)-decenoyl-[ACP]</text>
        <dbReference type="Rhea" id="RHEA:23568"/>
        <dbReference type="Rhea" id="RHEA-COMP:9639"/>
        <dbReference type="Rhea" id="RHEA-COMP:9927"/>
        <dbReference type="ChEBI" id="CHEBI:78467"/>
        <dbReference type="ChEBI" id="CHEBI:78798"/>
        <dbReference type="EC" id="5.3.3.14"/>
    </reaction>
</comment>
<dbReference type="InterPro" id="IPR010083">
    <property type="entry name" value="FabA"/>
</dbReference>
<dbReference type="NCBIfam" id="TIGR01749">
    <property type="entry name" value="fabA"/>
    <property type="match status" value="1"/>
</dbReference>
<sequence length="172" mass="19040">MTQSSFEFDDLIRCAKGEMFGEGNAQLPLPPMLMFDRINRIATEGGKFGKGEMIAELTVKPDLWFFGCHFEGDPVMPGCLGLDAMWQLVGFYLGWSGGKGHGRALGVGDVKFSGQVLPSNEKIIYQIDIKRVIMRKLTMGIADAHMSVDGKIIYEAKDLRVGLFTHTQSMSE</sequence>
<evidence type="ECO:0000256" key="11">
    <source>
        <dbReference type="ARBA" id="ARBA00023235"/>
    </source>
</evidence>
<comment type="catalytic activity">
    <reaction evidence="13">
        <text>(3R)-hydroxydecanoyl-[ACP] = (2E)-decenoyl-[ACP] + H2O</text>
        <dbReference type="Rhea" id="RHEA:41860"/>
        <dbReference type="Rhea" id="RHEA-COMP:9638"/>
        <dbReference type="Rhea" id="RHEA-COMP:9639"/>
        <dbReference type="ChEBI" id="CHEBI:15377"/>
        <dbReference type="ChEBI" id="CHEBI:78466"/>
        <dbReference type="ChEBI" id="CHEBI:78467"/>
    </reaction>
</comment>
<evidence type="ECO:0000256" key="4">
    <source>
        <dbReference type="ARBA" id="ARBA00006714"/>
    </source>
</evidence>
<evidence type="ECO:0000256" key="6">
    <source>
        <dbReference type="ARBA" id="ARBA00022490"/>
    </source>
</evidence>
<evidence type="ECO:0000256" key="1">
    <source>
        <dbReference type="ARBA" id="ARBA00001055"/>
    </source>
</evidence>
<organism evidence="14 15">
    <name type="scientific">Halothiobacillus diazotrophicus</name>
    <dbReference type="NCBI Taxonomy" id="1860122"/>
    <lineage>
        <taxon>Bacteria</taxon>
        <taxon>Pseudomonadati</taxon>
        <taxon>Pseudomonadota</taxon>
        <taxon>Gammaproteobacteria</taxon>
        <taxon>Chromatiales</taxon>
        <taxon>Halothiobacillaceae</taxon>
        <taxon>Halothiobacillus</taxon>
    </lineage>
</organism>
<dbReference type="RefSeq" id="WP_066101948.1">
    <property type="nucleotide sequence ID" value="NZ_CP016027.1"/>
</dbReference>
<gene>
    <name evidence="13" type="primary">fabA</name>
    <name evidence="14" type="ORF">A9404_11930</name>
</gene>
<dbReference type="GO" id="GO:0019171">
    <property type="term" value="F:(3R)-hydroxyacyl-[acyl-carrier-protein] dehydratase activity"/>
    <property type="evidence" value="ECO:0007669"/>
    <property type="project" value="UniProtKB-UniRule"/>
</dbReference>
<keyword evidence="9 13" id="KW-0443">Lipid metabolism</keyword>
<keyword evidence="15" id="KW-1185">Reference proteome</keyword>
<evidence type="ECO:0000256" key="8">
    <source>
        <dbReference type="ARBA" id="ARBA00022832"/>
    </source>
</evidence>
<dbReference type="UniPathway" id="UPA00094"/>